<name>A0ABM8R2L1_9BACT</name>
<protein>
    <submittedName>
        <fullName evidence="1">Uncharacterized protein</fullName>
    </submittedName>
</protein>
<sequence>MSKRLDHEKRLYSVTFQLSILGICYALNVCTRAFMGTNPQLNASEGNAHVHWSLPQCAVQRGEY</sequence>
<proteinExistence type="predicted"/>
<reference evidence="1 2" key="1">
    <citation type="submission" date="2021-02" db="EMBL/GenBank/DDBJ databases">
        <authorList>
            <person name="Han P."/>
        </authorList>
    </citation>
    <scope>NUCLEOTIDE SEQUENCE [LARGE SCALE GENOMIC DNA]</scope>
    <source>
        <strain evidence="1">Candidatus Nitrospira sp. ZN2</strain>
    </source>
</reference>
<comment type="caution">
    <text evidence="1">The sequence shown here is derived from an EMBL/GenBank/DDBJ whole genome shotgun (WGS) entry which is preliminary data.</text>
</comment>
<organism evidence="1 2">
    <name type="scientific">Nitrospira defluvii</name>
    <dbReference type="NCBI Taxonomy" id="330214"/>
    <lineage>
        <taxon>Bacteria</taxon>
        <taxon>Pseudomonadati</taxon>
        <taxon>Nitrospirota</taxon>
        <taxon>Nitrospiria</taxon>
        <taxon>Nitrospirales</taxon>
        <taxon>Nitrospiraceae</taxon>
        <taxon>Nitrospira</taxon>
    </lineage>
</organism>
<evidence type="ECO:0000313" key="1">
    <source>
        <dbReference type="EMBL" id="CAE6729574.1"/>
    </source>
</evidence>
<gene>
    <name evidence="1" type="ORF">NSPZN2_100287</name>
</gene>
<dbReference type="EMBL" id="CAJNBJ010000002">
    <property type="protein sequence ID" value="CAE6729574.1"/>
    <property type="molecule type" value="Genomic_DNA"/>
</dbReference>
<accession>A0ABM8R2L1</accession>
<keyword evidence="2" id="KW-1185">Reference proteome</keyword>
<dbReference type="Proteomes" id="UP000675880">
    <property type="component" value="Unassembled WGS sequence"/>
</dbReference>
<evidence type="ECO:0000313" key="2">
    <source>
        <dbReference type="Proteomes" id="UP000675880"/>
    </source>
</evidence>